<accession>A0AA95L0N6</accession>
<dbReference type="AlphaFoldDB" id="A0AA95L0N6"/>
<gene>
    <name evidence="1" type="ORF">QNH46_13590</name>
</gene>
<reference evidence="1" key="1">
    <citation type="submission" date="2023-05" db="EMBL/GenBank/DDBJ databases">
        <title>Comparative genomics of Bacillaceae isolates and their secondary metabolite potential.</title>
        <authorList>
            <person name="Song L."/>
            <person name="Nielsen L.J."/>
            <person name="Mohite O."/>
            <person name="Xu X."/>
            <person name="Weber T."/>
            <person name="Kovacs A.T."/>
        </authorList>
    </citation>
    <scope>NUCLEOTIDE SEQUENCE</scope>
    <source>
        <strain evidence="1">B2_4</strain>
    </source>
</reference>
<protein>
    <submittedName>
        <fullName evidence="1">Uncharacterized protein</fullName>
    </submittedName>
</protein>
<evidence type="ECO:0000313" key="1">
    <source>
        <dbReference type="EMBL" id="WHX47201.1"/>
    </source>
</evidence>
<evidence type="ECO:0000313" key="2">
    <source>
        <dbReference type="Proteomes" id="UP001177943"/>
    </source>
</evidence>
<name>A0AA95L0N6_9BACL</name>
<dbReference type="EMBL" id="CP126084">
    <property type="protein sequence ID" value="WHX47201.1"/>
    <property type="molecule type" value="Genomic_DNA"/>
</dbReference>
<dbReference type="Proteomes" id="UP001177943">
    <property type="component" value="Chromosome"/>
</dbReference>
<sequence length="262" mass="30775">MAEKIKPYLFYTIMYPSVTKDKAMVMDQLLNVFDKYDKFVPTQWGDSEVTKIDYNRSEILEKVMNNKTSEVYLHRNNAVKYTAQFDLDLNVRSMFDLEVHKSMSSKFWPTFFDLSNEIAAISEPSYGITHIFWPPTIPWETDEQRLLRWMSLATLPVPVEFLPNGPLGVGMRTYFGGYVLEMFGRDFLMNTPAVVTELEWGGIRIDLSEKPWELELNELILIWSRVMDYLETSNVMAIPQFRDDKRGVLFSPNEVWKNYLKK</sequence>
<dbReference type="RefSeq" id="WP_283924794.1">
    <property type="nucleotide sequence ID" value="NZ_CP126084.1"/>
</dbReference>
<dbReference type="KEGG" id="pwn:QNH46_13590"/>
<proteinExistence type="predicted"/>
<organism evidence="1 2">
    <name type="scientific">Paenibacillus woosongensis</name>
    <dbReference type="NCBI Taxonomy" id="307580"/>
    <lineage>
        <taxon>Bacteria</taxon>
        <taxon>Bacillati</taxon>
        <taxon>Bacillota</taxon>
        <taxon>Bacilli</taxon>
        <taxon>Bacillales</taxon>
        <taxon>Paenibacillaceae</taxon>
        <taxon>Paenibacillus</taxon>
    </lineage>
</organism>